<evidence type="ECO:0000313" key="1">
    <source>
        <dbReference type="EMBL" id="OQU89460.1"/>
    </source>
</evidence>
<dbReference type="PANTHER" id="PTHR33108:SF42">
    <property type="entry name" value="(WILD MALAYSIAN BANANA) HYPOTHETICAL PROTEIN"/>
    <property type="match status" value="1"/>
</dbReference>
<dbReference type="Gramene" id="OQU89460">
    <property type="protein sequence ID" value="OQU89460"/>
    <property type="gene ID" value="SORBI_3002G194201"/>
</dbReference>
<evidence type="ECO:0000313" key="2">
    <source>
        <dbReference type="Proteomes" id="UP000000768"/>
    </source>
</evidence>
<dbReference type="InterPro" id="IPR012876">
    <property type="entry name" value="DUF1677_pln"/>
</dbReference>
<reference evidence="2" key="2">
    <citation type="journal article" date="2018" name="Plant J.">
        <title>The Sorghum bicolor reference genome: improved assembly, gene annotations, a transcriptome atlas, and signatures of genome organization.</title>
        <authorList>
            <person name="McCormick R.F."/>
            <person name="Truong S.K."/>
            <person name="Sreedasyam A."/>
            <person name="Jenkins J."/>
            <person name="Shu S."/>
            <person name="Sims D."/>
            <person name="Kennedy M."/>
            <person name="Amirebrahimi M."/>
            <person name="Weers B.D."/>
            <person name="McKinley B."/>
            <person name="Mattison A."/>
            <person name="Morishige D.T."/>
            <person name="Grimwood J."/>
            <person name="Schmutz J."/>
            <person name="Mullet J.E."/>
        </authorList>
    </citation>
    <scope>NUCLEOTIDE SEQUENCE [LARGE SCALE GENOMIC DNA]</scope>
    <source>
        <strain evidence="2">cv. BTx623</strain>
    </source>
</reference>
<organism evidence="1 2">
    <name type="scientific">Sorghum bicolor</name>
    <name type="common">Sorghum</name>
    <name type="synonym">Sorghum vulgare</name>
    <dbReference type="NCBI Taxonomy" id="4558"/>
    <lineage>
        <taxon>Eukaryota</taxon>
        <taxon>Viridiplantae</taxon>
        <taxon>Streptophyta</taxon>
        <taxon>Embryophyta</taxon>
        <taxon>Tracheophyta</taxon>
        <taxon>Spermatophyta</taxon>
        <taxon>Magnoliopsida</taxon>
        <taxon>Liliopsida</taxon>
        <taxon>Poales</taxon>
        <taxon>Poaceae</taxon>
        <taxon>PACMAD clade</taxon>
        <taxon>Panicoideae</taxon>
        <taxon>Andropogonodae</taxon>
        <taxon>Andropogoneae</taxon>
        <taxon>Sorghinae</taxon>
        <taxon>Sorghum</taxon>
    </lineage>
</organism>
<dbReference type="EMBL" id="CM000761">
    <property type="protein sequence ID" value="OQU89460.1"/>
    <property type="molecule type" value="Genomic_DNA"/>
</dbReference>
<proteinExistence type="predicted"/>
<dbReference type="AlphaFoldDB" id="A0A1W0W4Z9"/>
<dbReference type="PANTHER" id="PTHR33108">
    <property type="entry name" value="OS01G0745000 PROTEIN"/>
    <property type="match status" value="1"/>
</dbReference>
<protein>
    <submittedName>
        <fullName evidence="1">Uncharacterized protein</fullName>
    </submittedName>
</protein>
<name>A0A1W0W4Z9_SORBI</name>
<reference evidence="1 2" key="1">
    <citation type="journal article" date="2009" name="Nature">
        <title>The Sorghum bicolor genome and the diversification of grasses.</title>
        <authorList>
            <person name="Paterson A.H."/>
            <person name="Bowers J.E."/>
            <person name="Bruggmann R."/>
            <person name="Dubchak I."/>
            <person name="Grimwood J."/>
            <person name="Gundlach H."/>
            <person name="Haberer G."/>
            <person name="Hellsten U."/>
            <person name="Mitros T."/>
            <person name="Poliakov A."/>
            <person name="Schmutz J."/>
            <person name="Spannagl M."/>
            <person name="Tang H."/>
            <person name="Wang X."/>
            <person name="Wicker T."/>
            <person name="Bharti A.K."/>
            <person name="Chapman J."/>
            <person name="Feltus F.A."/>
            <person name="Gowik U."/>
            <person name="Grigoriev I.V."/>
            <person name="Lyons E."/>
            <person name="Maher C.A."/>
            <person name="Martis M."/>
            <person name="Narechania A."/>
            <person name="Otillar R.P."/>
            <person name="Penning B.W."/>
            <person name="Salamov A.A."/>
            <person name="Wang Y."/>
            <person name="Zhang L."/>
            <person name="Carpita N.C."/>
            <person name="Freeling M."/>
            <person name="Gingle A.R."/>
            <person name="Hash C.T."/>
            <person name="Keller B."/>
            <person name="Klein P."/>
            <person name="Kresovich S."/>
            <person name="McCann M.C."/>
            <person name="Ming R."/>
            <person name="Peterson D.G."/>
            <person name="Mehboob-ur-Rahman"/>
            <person name="Ware D."/>
            <person name="Westhoff P."/>
            <person name="Mayer K.F."/>
            <person name="Messing J."/>
            <person name="Rokhsar D.S."/>
        </authorList>
    </citation>
    <scope>NUCLEOTIDE SEQUENCE [LARGE SCALE GENOMIC DNA]</scope>
    <source>
        <strain evidence="2">cv. BTx623</strain>
    </source>
</reference>
<gene>
    <name evidence="1" type="ORF">SORBI_3002G194201</name>
</gene>
<dbReference type="Pfam" id="PF07911">
    <property type="entry name" value="DUF1677"/>
    <property type="match status" value="1"/>
</dbReference>
<sequence length="110" mass="11633">MLRHGRGVHAAVRRPGGRAVRRGVWVCGLCAEPIKDEAARRGVGLDAARRAHAEFVVSAGSGRPAAQVVRALLQLIKKVIAAAVPAGAAAAVLPPRRRHHTRCTLEIITT</sequence>
<dbReference type="InParanoid" id="A0A1W0W4Z9"/>
<keyword evidence="2" id="KW-1185">Reference proteome</keyword>
<dbReference type="Proteomes" id="UP000000768">
    <property type="component" value="Chromosome 2"/>
</dbReference>
<accession>A0A1W0W4Z9</accession>